<dbReference type="AlphaFoldDB" id="A0A8J5II02"/>
<accession>A0A8J5II02</accession>
<evidence type="ECO:0000313" key="1">
    <source>
        <dbReference type="EMBL" id="KAG6950815.1"/>
    </source>
</evidence>
<name>A0A8J5II02_9STRA</name>
<dbReference type="EMBL" id="JAENGY010001262">
    <property type="protein sequence ID" value="KAG6950815.1"/>
    <property type="molecule type" value="Genomic_DNA"/>
</dbReference>
<proteinExistence type="predicted"/>
<gene>
    <name evidence="1" type="ORF">JG688_00013996</name>
</gene>
<comment type="caution">
    <text evidence="1">The sequence shown here is derived from an EMBL/GenBank/DDBJ whole genome shotgun (WGS) entry which is preliminary data.</text>
</comment>
<organism evidence="1 2">
    <name type="scientific">Phytophthora aleatoria</name>
    <dbReference type="NCBI Taxonomy" id="2496075"/>
    <lineage>
        <taxon>Eukaryota</taxon>
        <taxon>Sar</taxon>
        <taxon>Stramenopiles</taxon>
        <taxon>Oomycota</taxon>
        <taxon>Peronosporomycetes</taxon>
        <taxon>Peronosporales</taxon>
        <taxon>Peronosporaceae</taxon>
        <taxon>Phytophthora</taxon>
    </lineage>
</organism>
<dbReference type="Proteomes" id="UP000709295">
    <property type="component" value="Unassembled WGS sequence"/>
</dbReference>
<sequence length="74" mass="8324">MLSRLHASNTISVDELLNPSEVNVLMEDPTDEDFCRIDTNSKSETRSGTEPGRTTKIQLVPRKCLKICLRKSCT</sequence>
<reference evidence="1" key="1">
    <citation type="submission" date="2021-01" db="EMBL/GenBank/DDBJ databases">
        <title>Phytophthora aleatoria, a newly-described species from Pinus radiata is distinct from Phytophthora cactorum isolates based on comparative genomics.</title>
        <authorList>
            <person name="Mcdougal R."/>
            <person name="Panda P."/>
            <person name="Williams N."/>
            <person name="Studholme D.J."/>
        </authorList>
    </citation>
    <scope>NUCLEOTIDE SEQUENCE</scope>
    <source>
        <strain evidence="1">NZFS 4037</strain>
    </source>
</reference>
<protein>
    <submittedName>
        <fullName evidence="1">Uncharacterized protein</fullName>
    </submittedName>
</protein>
<keyword evidence="2" id="KW-1185">Reference proteome</keyword>
<evidence type="ECO:0000313" key="2">
    <source>
        <dbReference type="Proteomes" id="UP000709295"/>
    </source>
</evidence>